<accession>K9XTW9</accession>
<protein>
    <submittedName>
        <fullName evidence="1">Transcription regulator with HTH domain</fullName>
    </submittedName>
</protein>
<dbReference type="InterPro" id="IPR010982">
    <property type="entry name" value="Lambda_DNA-bd_dom_sf"/>
</dbReference>
<dbReference type="KEGG" id="scs:Sta7437_2517"/>
<dbReference type="PANTHER" id="PTHR40455">
    <property type="entry name" value="ANTITOXIN HIGA"/>
    <property type="match status" value="1"/>
</dbReference>
<evidence type="ECO:0000313" key="1">
    <source>
        <dbReference type="EMBL" id="AFZ36050.1"/>
    </source>
</evidence>
<dbReference type="EMBL" id="CP003653">
    <property type="protein sequence ID" value="AFZ36050.1"/>
    <property type="molecule type" value="Genomic_DNA"/>
</dbReference>
<dbReference type="InterPro" id="IPR039060">
    <property type="entry name" value="Antitox_HigA"/>
</dbReference>
<name>K9XTW9_STAC7</name>
<organism evidence="1 2">
    <name type="scientific">Stanieria cyanosphaera (strain ATCC 29371 / PCC 7437)</name>
    <dbReference type="NCBI Taxonomy" id="111780"/>
    <lineage>
        <taxon>Bacteria</taxon>
        <taxon>Bacillati</taxon>
        <taxon>Cyanobacteriota</taxon>
        <taxon>Cyanophyceae</taxon>
        <taxon>Pleurocapsales</taxon>
        <taxon>Dermocarpellaceae</taxon>
        <taxon>Stanieria</taxon>
    </lineage>
</organism>
<dbReference type="STRING" id="111780.Sta7437_2517"/>
<dbReference type="HOGENOM" id="CLU_125852_4_1_3"/>
<dbReference type="eggNOG" id="COG5499">
    <property type="taxonomic scope" value="Bacteria"/>
</dbReference>
<proteinExistence type="predicted"/>
<dbReference type="PANTHER" id="PTHR40455:SF1">
    <property type="entry name" value="ANTITOXIN HIGA"/>
    <property type="match status" value="1"/>
</dbReference>
<dbReference type="AlphaFoldDB" id="K9XTW9"/>
<sequence length="144" mass="16243">MQNIARISGKMTLTINPESYGKLLSKYLPKVITNEAENERALSIAETLSNQSDLTPEEEQLLDLLVTLIEDFETKQYTFENNSTPLSRLHFLMEANNLRQSDLLDIFGSKGIASEVFNGKRQISKNHAVRLGARFNVDPALFLV</sequence>
<dbReference type="Gene3D" id="1.10.260.40">
    <property type="entry name" value="lambda repressor-like DNA-binding domains"/>
    <property type="match status" value="1"/>
</dbReference>
<dbReference type="GO" id="GO:0006355">
    <property type="term" value="P:regulation of DNA-templated transcription"/>
    <property type="evidence" value="ECO:0007669"/>
    <property type="project" value="InterPro"/>
</dbReference>
<reference evidence="2" key="1">
    <citation type="journal article" date="2013" name="Proc. Natl. Acad. Sci. U.S.A.">
        <title>Improving the coverage of the cyanobacterial phylum using diversity-driven genome sequencing.</title>
        <authorList>
            <person name="Shih P.M."/>
            <person name="Wu D."/>
            <person name="Latifi A."/>
            <person name="Axen S.D."/>
            <person name="Fewer D.P."/>
            <person name="Talla E."/>
            <person name="Calteau A."/>
            <person name="Cai F."/>
            <person name="Tandeau de Marsac N."/>
            <person name="Rippka R."/>
            <person name="Herdman M."/>
            <person name="Sivonen K."/>
            <person name="Coursin T."/>
            <person name="Laurent T."/>
            <person name="Goodwin L."/>
            <person name="Nolan M."/>
            <person name="Davenport K.W."/>
            <person name="Han C.S."/>
            <person name="Rubin E.M."/>
            <person name="Eisen J.A."/>
            <person name="Woyke T."/>
            <person name="Gugger M."/>
            <person name="Kerfeld C.A."/>
        </authorList>
    </citation>
    <scope>NUCLEOTIDE SEQUENCE [LARGE SCALE GENOMIC DNA]</scope>
    <source>
        <strain evidence="2">ATCC 29371 / PCC 7437</strain>
    </source>
</reference>
<evidence type="ECO:0000313" key="2">
    <source>
        <dbReference type="Proteomes" id="UP000010473"/>
    </source>
</evidence>
<keyword evidence="2" id="KW-1185">Reference proteome</keyword>
<gene>
    <name evidence="1" type="ordered locus">Sta7437_2517</name>
</gene>
<dbReference type="GO" id="GO:0001046">
    <property type="term" value="F:core promoter sequence-specific DNA binding"/>
    <property type="evidence" value="ECO:0007669"/>
    <property type="project" value="TreeGrafter"/>
</dbReference>
<dbReference type="Proteomes" id="UP000010473">
    <property type="component" value="Chromosome"/>
</dbReference>